<evidence type="ECO:0000256" key="4">
    <source>
        <dbReference type="RuleBase" id="RU003946"/>
    </source>
</evidence>
<keyword evidence="3" id="KW-0862">Zinc</keyword>
<dbReference type="Proteomes" id="UP000593892">
    <property type="component" value="Chromosome"/>
</dbReference>
<keyword evidence="5" id="KW-0732">Signal</keyword>
<dbReference type="Pfam" id="PF00245">
    <property type="entry name" value="Alk_phosphatase"/>
    <property type="match status" value="2"/>
</dbReference>
<evidence type="ECO:0000256" key="3">
    <source>
        <dbReference type="PIRSR" id="PIRSR601952-2"/>
    </source>
</evidence>
<dbReference type="GO" id="GO:0004035">
    <property type="term" value="F:alkaline phosphatase activity"/>
    <property type="evidence" value="ECO:0007669"/>
    <property type="project" value="TreeGrafter"/>
</dbReference>
<gene>
    <name evidence="6" type="ORF">IRI77_02410</name>
</gene>
<accession>A0A7S7NS47</accession>
<dbReference type="CDD" id="cd16012">
    <property type="entry name" value="ALP"/>
    <property type="match status" value="1"/>
</dbReference>
<sequence>MRILRTSLALALACSTLVCAGEKKAKNIVLFLGDAGGIPTLHAGSIQAYGKPNALFIQRMPNIGLSDTSAANNWVTDSAAGMTAIVTGQKTNNGVISETVPAPGQTSGAALKTILEYAEQHGLSTGVVSNSPMADATPAACYAHAPSRKMIGEIFAQVWKPRFGDGVDIVFGPGRKAITAATAALGQNIETELKNKGYFYGSALKDVPPGTKRAVVLTDDADFDVTSATNAAIEILSKNPKGFFLMVESDLHTDKIDRGLGRVPVVDKLVESTATKLQSNTLVLFTADHSFDLRTVGLAKGTPYFTPGADGKPVSNKGVVIQGKHSGEQVLVAATGPGASKVKGFLVNTDLFQIMLSAYGWKAD</sequence>
<feature type="binding site" evidence="3">
    <location>
        <position position="248"/>
    </location>
    <ligand>
        <name>Mg(2+)</name>
        <dbReference type="ChEBI" id="CHEBI:18420"/>
    </ligand>
</feature>
<dbReference type="InterPro" id="IPR001952">
    <property type="entry name" value="Alkaline_phosphatase"/>
</dbReference>
<dbReference type="PANTHER" id="PTHR11596:SF5">
    <property type="entry name" value="ALKALINE PHOSPHATASE"/>
    <property type="match status" value="1"/>
</dbReference>
<dbReference type="PRINTS" id="PR00113">
    <property type="entry name" value="ALKPHPHTASE"/>
</dbReference>
<dbReference type="SUPFAM" id="SSF53649">
    <property type="entry name" value="Alkaline phosphatase-like"/>
    <property type="match status" value="1"/>
</dbReference>
<dbReference type="KEGG" id="pfer:IRI77_02410"/>
<protein>
    <submittedName>
        <fullName evidence="6">Alkaline phosphatase</fullName>
    </submittedName>
</protein>
<feature type="binding site" evidence="3">
    <location>
        <position position="135"/>
    </location>
    <ligand>
        <name>Mg(2+)</name>
        <dbReference type="ChEBI" id="CHEBI:18420"/>
    </ligand>
</feature>
<evidence type="ECO:0000313" key="7">
    <source>
        <dbReference type="Proteomes" id="UP000593892"/>
    </source>
</evidence>
<dbReference type="AlphaFoldDB" id="A0A7S7NS47"/>
<keyword evidence="3" id="KW-0460">Magnesium</keyword>
<dbReference type="PANTHER" id="PTHR11596">
    <property type="entry name" value="ALKALINE PHOSPHATASE"/>
    <property type="match status" value="1"/>
</dbReference>
<feature type="chain" id="PRO_5032438584" evidence="5">
    <location>
        <begin position="21"/>
        <end position="364"/>
    </location>
</feature>
<feature type="binding site" evidence="3">
    <location>
        <position position="252"/>
    </location>
    <ligand>
        <name>Zn(2+)</name>
        <dbReference type="ChEBI" id="CHEBI:29105"/>
        <label>2</label>
    </ligand>
</feature>
<comment type="similarity">
    <text evidence="4">Belongs to the alkaline phosphatase family.</text>
</comment>
<keyword evidence="1" id="KW-0597">Phosphoprotein</keyword>
<comment type="cofactor">
    <cofactor evidence="3">
        <name>Mg(2+)</name>
        <dbReference type="ChEBI" id="CHEBI:18420"/>
    </cofactor>
    <text evidence="3">Binds 1 Mg(2+) ion.</text>
</comment>
<feature type="signal peptide" evidence="5">
    <location>
        <begin position="1"/>
        <end position="20"/>
    </location>
</feature>
<keyword evidence="3" id="KW-0479">Metal-binding</keyword>
<name>A0A7S7NS47_PALFE</name>
<reference evidence="6 7" key="1">
    <citation type="submission" date="2020-10" db="EMBL/GenBank/DDBJ databases">
        <title>Complete genome sequence of Paludibaculum fermentans P105T, a facultatively anaerobic acidobacterium capable of dissimilatory Fe(III) reduction.</title>
        <authorList>
            <person name="Dedysh S.N."/>
            <person name="Beletsky A.V."/>
            <person name="Kulichevskaya I.S."/>
            <person name="Mardanov A.V."/>
            <person name="Ravin N.V."/>
        </authorList>
    </citation>
    <scope>NUCLEOTIDE SEQUENCE [LARGE SCALE GENOMIC DNA]</scope>
    <source>
        <strain evidence="6 7">P105</strain>
    </source>
</reference>
<dbReference type="SMART" id="SM00098">
    <property type="entry name" value="alkPPc"/>
    <property type="match status" value="1"/>
</dbReference>
<dbReference type="GO" id="GO:0046872">
    <property type="term" value="F:metal ion binding"/>
    <property type="evidence" value="ECO:0007669"/>
    <property type="project" value="UniProtKB-KW"/>
</dbReference>
<keyword evidence="7" id="KW-1185">Reference proteome</keyword>
<dbReference type="RefSeq" id="WP_194450495.1">
    <property type="nucleotide sequence ID" value="NZ_CP063849.1"/>
</dbReference>
<dbReference type="InterPro" id="IPR017850">
    <property type="entry name" value="Alkaline_phosphatase_core_sf"/>
</dbReference>
<dbReference type="Gene3D" id="3.40.720.10">
    <property type="entry name" value="Alkaline Phosphatase, subunit A"/>
    <property type="match status" value="1"/>
</dbReference>
<feature type="binding site" evidence="3">
    <location>
        <position position="288"/>
    </location>
    <ligand>
        <name>Zn(2+)</name>
        <dbReference type="ChEBI" id="CHEBI:29105"/>
        <label>2</label>
    </ligand>
</feature>
<evidence type="ECO:0000256" key="1">
    <source>
        <dbReference type="ARBA" id="ARBA00022553"/>
    </source>
</evidence>
<evidence type="ECO:0000313" key="6">
    <source>
        <dbReference type="EMBL" id="QOY88832.1"/>
    </source>
</evidence>
<feature type="binding site" evidence="3">
    <location>
        <position position="34"/>
    </location>
    <ligand>
        <name>Zn(2+)</name>
        <dbReference type="ChEBI" id="CHEBI:29105"/>
        <label>2</label>
    </ligand>
</feature>
<proteinExistence type="inferred from homology"/>
<feature type="binding site" evidence="3">
    <location>
        <position position="34"/>
    </location>
    <ligand>
        <name>Mg(2+)</name>
        <dbReference type="ChEBI" id="CHEBI:18420"/>
    </ligand>
</feature>
<evidence type="ECO:0000256" key="5">
    <source>
        <dbReference type="SAM" id="SignalP"/>
    </source>
</evidence>
<feature type="active site" description="Phosphoserine intermediate" evidence="2">
    <location>
        <position position="78"/>
    </location>
</feature>
<evidence type="ECO:0000256" key="2">
    <source>
        <dbReference type="PIRSR" id="PIRSR601952-1"/>
    </source>
</evidence>
<comment type="cofactor">
    <cofactor evidence="3">
        <name>Zn(2+)</name>
        <dbReference type="ChEBI" id="CHEBI:29105"/>
    </cofactor>
    <text evidence="3">Binds 2 Zn(2+) ions.</text>
</comment>
<feature type="binding site" evidence="3">
    <location>
        <position position="137"/>
    </location>
    <ligand>
        <name>Mg(2+)</name>
        <dbReference type="ChEBI" id="CHEBI:18420"/>
    </ligand>
</feature>
<organism evidence="6 7">
    <name type="scientific">Paludibaculum fermentans</name>
    <dbReference type="NCBI Taxonomy" id="1473598"/>
    <lineage>
        <taxon>Bacteria</taxon>
        <taxon>Pseudomonadati</taxon>
        <taxon>Acidobacteriota</taxon>
        <taxon>Terriglobia</taxon>
        <taxon>Bryobacterales</taxon>
        <taxon>Bryobacteraceae</taxon>
        <taxon>Paludibaculum</taxon>
    </lineage>
</organism>
<dbReference type="EMBL" id="CP063849">
    <property type="protein sequence ID" value="QOY88832.1"/>
    <property type="molecule type" value="Genomic_DNA"/>
</dbReference>
<feature type="binding site" evidence="3">
    <location>
        <position position="289"/>
    </location>
    <ligand>
        <name>Zn(2+)</name>
        <dbReference type="ChEBI" id="CHEBI:29105"/>
        <label>2</label>
    </ligand>
</feature>